<name>A0A369CE79_9GAMM</name>
<dbReference type="GO" id="GO:0005886">
    <property type="term" value="C:plasma membrane"/>
    <property type="evidence" value="ECO:0007669"/>
    <property type="project" value="UniProtKB-SubCell"/>
</dbReference>
<feature type="transmembrane region" description="Helical" evidence="1">
    <location>
        <begin position="20"/>
        <end position="39"/>
    </location>
</feature>
<dbReference type="EMBL" id="QPJY01000002">
    <property type="protein sequence ID" value="RCX32330.1"/>
    <property type="molecule type" value="Genomic_DNA"/>
</dbReference>
<feature type="transmembrane region" description="Helical" evidence="1">
    <location>
        <begin position="252"/>
        <end position="271"/>
    </location>
</feature>
<feature type="transmembrane region" description="Helical" evidence="1">
    <location>
        <begin position="51"/>
        <end position="75"/>
    </location>
</feature>
<sequence>MHSILIVAGKEFHDGLRNRWVLAITVVFALLAVGLAYFGSAASGFVGVTSLATTLVSLASLAVFLIPLIALLLAYDTVVGERERGTLDLLLSYPLSRSQLLTGKLLGHGLILAVSTAVGFGSAGVLVTLVARESANLQLLFSFAYFILSATLLGLAFVAIAHLISVTVDEKSRAAGAALVVWFLFVLVFDLLLLGGLVATGGAVGKSVFPYLLLLNPTDVFRLANLGGFEPVKTYAGLASIVVEGTFTPARLLLVLGLWVAVPFGLALWRFQGREL</sequence>
<dbReference type="PANTHER" id="PTHR43471">
    <property type="entry name" value="ABC TRANSPORTER PERMEASE"/>
    <property type="match status" value="1"/>
</dbReference>
<keyword evidence="1" id="KW-0812">Transmembrane</keyword>
<feature type="transmembrane region" description="Helical" evidence="1">
    <location>
        <begin position="105"/>
        <end position="131"/>
    </location>
</feature>
<gene>
    <name evidence="2" type="ORF">DFQ59_102692</name>
</gene>
<dbReference type="GO" id="GO:0140359">
    <property type="term" value="F:ABC-type transporter activity"/>
    <property type="evidence" value="ECO:0007669"/>
    <property type="project" value="InterPro"/>
</dbReference>
<comment type="caution">
    <text evidence="2">The sequence shown here is derived from an EMBL/GenBank/DDBJ whole genome shotgun (WGS) entry which is preliminary data.</text>
</comment>
<dbReference type="AlphaFoldDB" id="A0A369CE79"/>
<organism evidence="2 3">
    <name type="scientific">Thioalbus denitrificans</name>
    <dbReference type="NCBI Taxonomy" id="547122"/>
    <lineage>
        <taxon>Bacteria</taxon>
        <taxon>Pseudomonadati</taxon>
        <taxon>Pseudomonadota</taxon>
        <taxon>Gammaproteobacteria</taxon>
        <taxon>Chromatiales</taxon>
        <taxon>Ectothiorhodospiraceae</taxon>
        <taxon>Thioalbus</taxon>
    </lineage>
</organism>
<evidence type="ECO:0000256" key="1">
    <source>
        <dbReference type="SAM" id="Phobius"/>
    </source>
</evidence>
<feature type="transmembrane region" description="Helical" evidence="1">
    <location>
        <begin position="143"/>
        <end position="164"/>
    </location>
</feature>
<feature type="transmembrane region" description="Helical" evidence="1">
    <location>
        <begin position="176"/>
        <end position="204"/>
    </location>
</feature>
<keyword evidence="3" id="KW-1185">Reference proteome</keyword>
<accession>A0A369CE79</accession>
<proteinExistence type="predicted"/>
<dbReference type="OrthoDB" id="9805862at2"/>
<evidence type="ECO:0000313" key="2">
    <source>
        <dbReference type="EMBL" id="RCX32330.1"/>
    </source>
</evidence>
<dbReference type="PANTHER" id="PTHR43471:SF1">
    <property type="entry name" value="ABC TRANSPORTER PERMEASE PROTEIN NOSY-RELATED"/>
    <property type="match status" value="1"/>
</dbReference>
<dbReference type="RefSeq" id="WP_114279125.1">
    <property type="nucleotide sequence ID" value="NZ_QPJY01000002.1"/>
</dbReference>
<reference evidence="2 3" key="1">
    <citation type="submission" date="2018-07" db="EMBL/GenBank/DDBJ databases">
        <title>Genomic Encyclopedia of Type Strains, Phase IV (KMG-IV): sequencing the most valuable type-strain genomes for metagenomic binning, comparative biology and taxonomic classification.</title>
        <authorList>
            <person name="Goeker M."/>
        </authorList>
    </citation>
    <scope>NUCLEOTIDE SEQUENCE [LARGE SCALE GENOMIC DNA]</scope>
    <source>
        <strain evidence="2 3">DSM 26407</strain>
    </source>
</reference>
<keyword evidence="1" id="KW-1133">Transmembrane helix</keyword>
<evidence type="ECO:0000313" key="3">
    <source>
        <dbReference type="Proteomes" id="UP000252707"/>
    </source>
</evidence>
<dbReference type="Pfam" id="PF12679">
    <property type="entry name" value="ABC2_membrane_2"/>
    <property type="match status" value="1"/>
</dbReference>
<keyword evidence="1" id="KW-0472">Membrane</keyword>
<dbReference type="Proteomes" id="UP000252707">
    <property type="component" value="Unassembled WGS sequence"/>
</dbReference>
<protein>
    <submittedName>
        <fullName evidence="2">Cu-processing system permease protein</fullName>
    </submittedName>
</protein>